<dbReference type="PANTHER" id="PTHR44169:SF6">
    <property type="entry name" value="NADPH-DEPENDENT 1-ACYLDIHYDROXYACETONE PHOSPHATE REDUCTASE"/>
    <property type="match status" value="1"/>
</dbReference>
<sequence>MQDKEVVLITGASSGIGYQTAELLAKQGYRVYGAARHIEKMSALTSTGVIPIQLDLTQEASIRSVMSQINQLEGGIDILINNAGYGSYGAVENVSIKEAKQQLEVNLFGSARLIQLVLPSMRLKKHGRIINVSSIAGRIPTFMGAWYHASKYALEGLSDSLRMETKSFGIQVVLIEPGGIKTNWGLIAADHLSQSSKGTAYESSANQAADKMRQLYSSEGLSKTTLVSQTILKAASSAHPRPRYLVGTGAKSLVLLHTILPSQIFDALIKKVF</sequence>
<dbReference type="InterPro" id="IPR002347">
    <property type="entry name" value="SDR_fam"/>
</dbReference>
<name>A0AAJ1VR88_9LACO</name>
<gene>
    <name evidence="4" type="ORF">EVC35_08750</name>
</gene>
<evidence type="ECO:0000256" key="2">
    <source>
        <dbReference type="ARBA" id="ARBA00023002"/>
    </source>
</evidence>
<dbReference type="PRINTS" id="PR00080">
    <property type="entry name" value="SDRFAMILY"/>
</dbReference>
<dbReference type="SUPFAM" id="SSF51735">
    <property type="entry name" value="NAD(P)-binding Rossmann-fold domains"/>
    <property type="match status" value="1"/>
</dbReference>
<evidence type="ECO:0000256" key="1">
    <source>
        <dbReference type="ARBA" id="ARBA00006484"/>
    </source>
</evidence>
<dbReference type="CDD" id="cd05374">
    <property type="entry name" value="17beta-HSD-like_SDR_c"/>
    <property type="match status" value="1"/>
</dbReference>
<evidence type="ECO:0000313" key="5">
    <source>
        <dbReference type="Proteomes" id="UP001167919"/>
    </source>
</evidence>
<dbReference type="RefSeq" id="WP_301711530.1">
    <property type="nucleotide sequence ID" value="NZ_SDWY01000006.1"/>
</dbReference>
<dbReference type="NCBIfam" id="NF004826">
    <property type="entry name" value="PRK06182.1"/>
    <property type="match status" value="1"/>
</dbReference>
<dbReference type="InterPro" id="IPR036291">
    <property type="entry name" value="NAD(P)-bd_dom_sf"/>
</dbReference>
<proteinExistence type="inferred from homology"/>
<dbReference type="Pfam" id="PF00106">
    <property type="entry name" value="adh_short"/>
    <property type="match status" value="1"/>
</dbReference>
<comment type="caution">
    <text evidence="4">The sequence shown here is derived from an EMBL/GenBank/DDBJ whole genome shotgun (WGS) entry which is preliminary data.</text>
</comment>
<protein>
    <submittedName>
        <fullName evidence="4">SDR family NAD(P)-dependent oxidoreductase</fullName>
    </submittedName>
</protein>
<evidence type="ECO:0000313" key="4">
    <source>
        <dbReference type="EMBL" id="MDN6901072.1"/>
    </source>
</evidence>
<evidence type="ECO:0000256" key="3">
    <source>
        <dbReference type="RuleBase" id="RU000363"/>
    </source>
</evidence>
<dbReference type="Proteomes" id="UP001167919">
    <property type="component" value="Unassembled WGS sequence"/>
</dbReference>
<keyword evidence="2" id="KW-0560">Oxidoreductase</keyword>
<dbReference type="Gene3D" id="3.40.50.720">
    <property type="entry name" value="NAD(P)-binding Rossmann-like Domain"/>
    <property type="match status" value="1"/>
</dbReference>
<dbReference type="PANTHER" id="PTHR44169">
    <property type="entry name" value="NADPH-DEPENDENT 1-ACYLDIHYDROXYACETONE PHOSPHATE REDUCTASE"/>
    <property type="match status" value="1"/>
</dbReference>
<comment type="similarity">
    <text evidence="1 3">Belongs to the short-chain dehydrogenases/reductases (SDR) family.</text>
</comment>
<dbReference type="AlphaFoldDB" id="A0AAJ1VR88"/>
<reference evidence="4" key="1">
    <citation type="submission" date="2019-01" db="EMBL/GenBank/DDBJ databases">
        <title>Oenococcus sicerae UCMA17102.</title>
        <authorList>
            <person name="Cousin F.J."/>
            <person name="Le Guellec R."/>
            <person name="Cretenet M."/>
        </authorList>
    </citation>
    <scope>NUCLEOTIDE SEQUENCE</scope>
    <source>
        <strain evidence="4">UCMA17102</strain>
    </source>
</reference>
<dbReference type="PRINTS" id="PR00081">
    <property type="entry name" value="GDHRDH"/>
</dbReference>
<organism evidence="4 5">
    <name type="scientific">Oenococcus sicerae</name>
    <dbReference type="NCBI Taxonomy" id="2203724"/>
    <lineage>
        <taxon>Bacteria</taxon>
        <taxon>Bacillati</taxon>
        <taxon>Bacillota</taxon>
        <taxon>Bacilli</taxon>
        <taxon>Lactobacillales</taxon>
        <taxon>Lactobacillaceae</taxon>
        <taxon>Oenococcus</taxon>
    </lineage>
</organism>
<dbReference type="GO" id="GO:0016491">
    <property type="term" value="F:oxidoreductase activity"/>
    <property type="evidence" value="ECO:0007669"/>
    <property type="project" value="UniProtKB-KW"/>
</dbReference>
<accession>A0AAJ1VR88</accession>
<dbReference type="EMBL" id="SDWY01000006">
    <property type="protein sequence ID" value="MDN6901072.1"/>
    <property type="molecule type" value="Genomic_DNA"/>
</dbReference>